<keyword evidence="1" id="KW-0560">Oxidoreductase</keyword>
<sequence>MTTLHDAPGPTGAPSPPGWGITLPLPGLSLDRHRFLVERLPELGYTDVWTAEGGGTDAFTPLAATAAWSPSLRIGTAVVPVQTRGPAVLAQTAATLAQLAPGRVLLGLGASVPAHVADINGIPFEEPFKRTRDVLRFVTRALRGEHVAGDFDTFSIAGYQLPHPPAAPVKVLLGALRPGMLRLGFTEGDGAISNLLRPEDVPTVLAAVGPQPPGKELVVKVFVSPTEDAAHAQRAARPFLAWILNREPYRKFHEWLGNGELLRETHRLWAAGDEEGARRALPEELVRGLFVSGSPEECREQILRYHLPGVTTLQLYVSLPPEVLADRDRLLDVLARLGPAAGRARP</sequence>
<dbReference type="SUPFAM" id="SSF51679">
    <property type="entry name" value="Bacterial luciferase-like"/>
    <property type="match status" value="1"/>
</dbReference>
<name>A0A919D8H2_9ACTN</name>
<evidence type="ECO:0000256" key="1">
    <source>
        <dbReference type="ARBA" id="ARBA00023002"/>
    </source>
</evidence>
<reference evidence="3" key="2">
    <citation type="submission" date="2020-09" db="EMBL/GenBank/DDBJ databases">
        <authorList>
            <person name="Sun Q."/>
            <person name="Ohkuma M."/>
        </authorList>
    </citation>
    <scope>NUCLEOTIDE SEQUENCE</scope>
    <source>
        <strain evidence="3">JCM 4646</strain>
    </source>
</reference>
<gene>
    <name evidence="3" type="ORF">GCM10018781_75490</name>
</gene>
<comment type="caution">
    <text evidence="3">The sequence shown here is derived from an EMBL/GenBank/DDBJ whole genome shotgun (WGS) entry which is preliminary data.</text>
</comment>
<proteinExistence type="predicted"/>
<dbReference type="Gene3D" id="3.20.20.30">
    <property type="entry name" value="Luciferase-like domain"/>
    <property type="match status" value="1"/>
</dbReference>
<evidence type="ECO:0000313" key="3">
    <source>
        <dbReference type="EMBL" id="GHE24854.1"/>
    </source>
</evidence>
<feature type="domain" description="Luciferase-like" evidence="2">
    <location>
        <begin position="28"/>
        <end position="311"/>
    </location>
</feature>
<dbReference type="Pfam" id="PF00296">
    <property type="entry name" value="Bac_luciferase"/>
    <property type="match status" value="1"/>
</dbReference>
<dbReference type="PANTHER" id="PTHR43244:SF1">
    <property type="entry name" value="5,10-METHYLENETETRAHYDROMETHANOPTERIN REDUCTASE"/>
    <property type="match status" value="1"/>
</dbReference>
<dbReference type="EMBL" id="BNBO01000079">
    <property type="protein sequence ID" value="GHE24854.1"/>
    <property type="molecule type" value="Genomic_DNA"/>
</dbReference>
<evidence type="ECO:0000259" key="2">
    <source>
        <dbReference type="Pfam" id="PF00296"/>
    </source>
</evidence>
<dbReference type="InterPro" id="IPR050564">
    <property type="entry name" value="F420-G6PD/mer"/>
</dbReference>
<dbReference type="CDD" id="cd01097">
    <property type="entry name" value="Tetrahydromethanopterin_reductase"/>
    <property type="match status" value="1"/>
</dbReference>
<dbReference type="PANTHER" id="PTHR43244">
    <property type="match status" value="1"/>
</dbReference>
<dbReference type="InterPro" id="IPR011251">
    <property type="entry name" value="Luciferase-like_dom"/>
</dbReference>
<dbReference type="InterPro" id="IPR022526">
    <property type="entry name" value="F420_Rv3093c"/>
</dbReference>
<dbReference type="GO" id="GO:0016705">
    <property type="term" value="F:oxidoreductase activity, acting on paired donors, with incorporation or reduction of molecular oxygen"/>
    <property type="evidence" value="ECO:0007669"/>
    <property type="project" value="InterPro"/>
</dbReference>
<dbReference type="Proteomes" id="UP000617734">
    <property type="component" value="Unassembled WGS sequence"/>
</dbReference>
<dbReference type="GeneID" id="95357776"/>
<dbReference type="RefSeq" id="WP_190215440.1">
    <property type="nucleotide sequence ID" value="NZ_BNBO01000079.1"/>
</dbReference>
<dbReference type="NCBIfam" id="TIGR03841">
    <property type="entry name" value="F420_Rv3093c"/>
    <property type="match status" value="1"/>
</dbReference>
<accession>A0A919D8H2</accession>
<evidence type="ECO:0000313" key="4">
    <source>
        <dbReference type="Proteomes" id="UP000617734"/>
    </source>
</evidence>
<organism evidence="3 4">
    <name type="scientific">Kitasatospora indigofera</name>
    <dbReference type="NCBI Taxonomy" id="67307"/>
    <lineage>
        <taxon>Bacteria</taxon>
        <taxon>Bacillati</taxon>
        <taxon>Actinomycetota</taxon>
        <taxon>Actinomycetes</taxon>
        <taxon>Kitasatosporales</taxon>
        <taxon>Streptomycetaceae</taxon>
        <taxon>Kitasatospora</taxon>
    </lineage>
</organism>
<reference evidence="3" key="1">
    <citation type="journal article" date="2014" name="Int. J. Syst. Evol. Microbiol.">
        <title>Complete genome sequence of Corynebacterium casei LMG S-19264T (=DSM 44701T), isolated from a smear-ripened cheese.</title>
        <authorList>
            <consortium name="US DOE Joint Genome Institute (JGI-PGF)"/>
            <person name="Walter F."/>
            <person name="Albersmeier A."/>
            <person name="Kalinowski J."/>
            <person name="Ruckert C."/>
        </authorList>
    </citation>
    <scope>NUCLEOTIDE SEQUENCE</scope>
    <source>
        <strain evidence="3">JCM 4646</strain>
    </source>
</reference>
<dbReference type="AlphaFoldDB" id="A0A919D8H2"/>
<protein>
    <submittedName>
        <fullName evidence="3">LLM class F420-dependent oxidoreductase</fullName>
    </submittedName>
</protein>
<keyword evidence="4" id="KW-1185">Reference proteome</keyword>
<dbReference type="InterPro" id="IPR036661">
    <property type="entry name" value="Luciferase-like_sf"/>
</dbReference>